<organism evidence="3 4">
    <name type="scientific">Panicum virgatum</name>
    <name type="common">Blackwell switchgrass</name>
    <dbReference type="NCBI Taxonomy" id="38727"/>
    <lineage>
        <taxon>Eukaryota</taxon>
        <taxon>Viridiplantae</taxon>
        <taxon>Streptophyta</taxon>
        <taxon>Embryophyta</taxon>
        <taxon>Tracheophyta</taxon>
        <taxon>Spermatophyta</taxon>
        <taxon>Magnoliopsida</taxon>
        <taxon>Liliopsida</taxon>
        <taxon>Poales</taxon>
        <taxon>Poaceae</taxon>
        <taxon>PACMAD clade</taxon>
        <taxon>Panicoideae</taxon>
        <taxon>Panicodae</taxon>
        <taxon>Paniceae</taxon>
        <taxon>Panicinae</taxon>
        <taxon>Panicum</taxon>
        <taxon>Panicum sect. Hiantes</taxon>
    </lineage>
</organism>
<feature type="compositionally biased region" description="Pro residues" evidence="2">
    <location>
        <begin position="26"/>
        <end position="38"/>
    </location>
</feature>
<feature type="compositionally biased region" description="Low complexity" evidence="2">
    <location>
        <begin position="119"/>
        <end position="138"/>
    </location>
</feature>
<evidence type="ECO:0000313" key="4">
    <source>
        <dbReference type="Proteomes" id="UP000823388"/>
    </source>
</evidence>
<comment type="caution">
    <text evidence="3">The sequence shown here is derived from an EMBL/GenBank/DDBJ whole genome shotgun (WGS) entry which is preliminary data.</text>
</comment>
<evidence type="ECO:0000256" key="1">
    <source>
        <dbReference type="SAM" id="Coils"/>
    </source>
</evidence>
<protein>
    <submittedName>
        <fullName evidence="3">Uncharacterized protein</fullName>
    </submittedName>
</protein>
<sequence>MVRTRQTACKRTGGPAPAYVAQFVPAPVPAPAPAPPQPMEDVEEDPEMLYYYVEDEDGQLVPVDSPAHPAPEADAPPPPPAIPAPDALAPATAGGDPDDSGDDSDDSADEGDGEDSEGDGQSNNDQGDSSNNNSNSSGGQLGNGPRVITRNVITSLVEPGYFSLLLQDVLTELGNNVNPLYFTYHYTDSAIGDYYITEVHIRERMEGDHGMKTRSAHDSTTPHFTYATSISSAARRALWSLCHTHRQVLHTTEYRHVPRRASGSEQTMVALGEDGEHRVSTLARVTAALNTDLECLTTEYEETHEKLREAQDRIAQLEAQLAGQAPPPDQDEETPIPAMSPPRKRLRLGAPGTITGLLG</sequence>
<name>A0A8T0QCD6_PANVG</name>
<feature type="compositionally biased region" description="Acidic residues" evidence="2">
    <location>
        <begin position="96"/>
        <end position="118"/>
    </location>
</feature>
<feature type="coiled-coil region" evidence="1">
    <location>
        <begin position="293"/>
        <end position="320"/>
    </location>
</feature>
<proteinExistence type="predicted"/>
<keyword evidence="4" id="KW-1185">Reference proteome</keyword>
<evidence type="ECO:0000313" key="3">
    <source>
        <dbReference type="EMBL" id="KAG2571590.1"/>
    </source>
</evidence>
<reference evidence="3" key="1">
    <citation type="submission" date="2020-05" db="EMBL/GenBank/DDBJ databases">
        <title>WGS assembly of Panicum virgatum.</title>
        <authorList>
            <person name="Lovell J.T."/>
            <person name="Jenkins J."/>
            <person name="Shu S."/>
            <person name="Juenger T.E."/>
            <person name="Schmutz J."/>
        </authorList>
    </citation>
    <scope>NUCLEOTIDE SEQUENCE</scope>
    <source>
        <strain evidence="3">AP13</strain>
    </source>
</reference>
<feature type="compositionally biased region" description="Pro residues" evidence="2">
    <location>
        <begin position="74"/>
        <end position="83"/>
    </location>
</feature>
<feature type="compositionally biased region" description="Low complexity" evidence="2">
    <location>
        <begin position="64"/>
        <end position="73"/>
    </location>
</feature>
<dbReference type="Proteomes" id="UP000823388">
    <property type="component" value="Chromosome 7K"/>
</dbReference>
<accession>A0A8T0QCD6</accession>
<feature type="compositionally biased region" description="Low complexity" evidence="2">
    <location>
        <begin position="84"/>
        <end position="95"/>
    </location>
</feature>
<feature type="region of interest" description="Disordered" evidence="2">
    <location>
        <begin position="26"/>
        <end position="145"/>
    </location>
</feature>
<evidence type="ECO:0000256" key="2">
    <source>
        <dbReference type="SAM" id="MobiDB-lite"/>
    </source>
</evidence>
<feature type="region of interest" description="Disordered" evidence="2">
    <location>
        <begin position="322"/>
        <end position="359"/>
    </location>
</feature>
<gene>
    <name evidence="3" type="ORF">PVAP13_7KG134755</name>
</gene>
<dbReference type="EMBL" id="CM029049">
    <property type="protein sequence ID" value="KAG2571590.1"/>
    <property type="molecule type" value="Genomic_DNA"/>
</dbReference>
<keyword evidence="1" id="KW-0175">Coiled coil</keyword>
<dbReference type="AlphaFoldDB" id="A0A8T0QCD6"/>
<feature type="compositionally biased region" description="Acidic residues" evidence="2">
    <location>
        <begin position="40"/>
        <end position="58"/>
    </location>
</feature>